<gene>
    <name evidence="2" type="ORF">EDB92DRAFT_850312</name>
</gene>
<comment type="caution">
    <text evidence="2">The sequence shown here is derived from an EMBL/GenBank/DDBJ whole genome shotgun (WGS) entry which is preliminary data.</text>
</comment>
<dbReference type="AlphaFoldDB" id="A0AAD4QCN7"/>
<dbReference type="Proteomes" id="UP001201163">
    <property type="component" value="Unassembled WGS sequence"/>
</dbReference>
<dbReference type="EMBL" id="JAKELL010000036">
    <property type="protein sequence ID" value="KAH8989571.1"/>
    <property type="molecule type" value="Genomic_DNA"/>
</dbReference>
<reference evidence="2" key="1">
    <citation type="submission" date="2022-01" db="EMBL/GenBank/DDBJ databases">
        <title>Comparative genomics reveals a dynamic genome evolution in the ectomycorrhizal milk-cap (Lactarius) mushrooms.</title>
        <authorList>
            <consortium name="DOE Joint Genome Institute"/>
            <person name="Lebreton A."/>
            <person name="Tang N."/>
            <person name="Kuo A."/>
            <person name="LaButti K."/>
            <person name="Drula E."/>
            <person name="Barry K."/>
            <person name="Clum A."/>
            <person name="Lipzen A."/>
            <person name="Mousain D."/>
            <person name="Ng V."/>
            <person name="Wang R."/>
            <person name="Wang X."/>
            <person name="Dai Y."/>
            <person name="Henrissat B."/>
            <person name="Grigoriev I.V."/>
            <person name="Guerin-Laguette A."/>
            <person name="Yu F."/>
            <person name="Martin F.M."/>
        </authorList>
    </citation>
    <scope>NUCLEOTIDE SEQUENCE</scope>
    <source>
        <strain evidence="2">QP</strain>
    </source>
</reference>
<evidence type="ECO:0000256" key="1">
    <source>
        <dbReference type="SAM" id="MobiDB-lite"/>
    </source>
</evidence>
<evidence type="ECO:0000313" key="2">
    <source>
        <dbReference type="EMBL" id="KAH8989571.1"/>
    </source>
</evidence>
<keyword evidence="3" id="KW-1185">Reference proteome</keyword>
<protein>
    <submittedName>
        <fullName evidence="2">Uncharacterized protein</fullName>
    </submittedName>
</protein>
<feature type="compositionally biased region" description="Polar residues" evidence="1">
    <location>
        <begin position="145"/>
        <end position="167"/>
    </location>
</feature>
<feature type="region of interest" description="Disordered" evidence="1">
    <location>
        <begin position="1"/>
        <end position="39"/>
    </location>
</feature>
<name>A0AAD4QCN7_9AGAM</name>
<feature type="compositionally biased region" description="Pro residues" evidence="1">
    <location>
        <begin position="1"/>
        <end position="10"/>
    </location>
</feature>
<accession>A0AAD4QCN7</accession>
<sequence>MSQYPPPPPDSTFGFTNAPHATPTGTAEPNTTHPHSGVGAVPPTHYPGCVPPWGVPGLYTSSQEQCYAAPYMNQHSLHYEGASAMVQYGRKETSVPNLTVPASSTYPQDDTTWVGRNSYGASLAADLQPNRTRAVGRGPILGETNAHSGANTNGQSHAPTTENSRSSEFLRSLARHYILDPRTNVGAIHMEPSGNGLVEMIITINVADTV</sequence>
<feature type="region of interest" description="Disordered" evidence="1">
    <location>
        <begin position="138"/>
        <end position="167"/>
    </location>
</feature>
<proteinExistence type="predicted"/>
<organism evidence="2 3">
    <name type="scientific">Lactarius akahatsu</name>
    <dbReference type="NCBI Taxonomy" id="416441"/>
    <lineage>
        <taxon>Eukaryota</taxon>
        <taxon>Fungi</taxon>
        <taxon>Dikarya</taxon>
        <taxon>Basidiomycota</taxon>
        <taxon>Agaricomycotina</taxon>
        <taxon>Agaricomycetes</taxon>
        <taxon>Russulales</taxon>
        <taxon>Russulaceae</taxon>
        <taxon>Lactarius</taxon>
    </lineage>
</organism>
<evidence type="ECO:0000313" key="3">
    <source>
        <dbReference type="Proteomes" id="UP001201163"/>
    </source>
</evidence>
<feature type="compositionally biased region" description="Polar residues" evidence="1">
    <location>
        <begin position="23"/>
        <end position="34"/>
    </location>
</feature>